<feature type="coiled-coil region" evidence="1">
    <location>
        <begin position="551"/>
        <end position="666"/>
    </location>
</feature>
<keyword evidence="3" id="KW-1133">Transmembrane helix</keyword>
<feature type="transmembrane region" description="Helical" evidence="3">
    <location>
        <begin position="772"/>
        <end position="797"/>
    </location>
</feature>
<reference evidence="6" key="1">
    <citation type="journal article" date="2019" name="Int. J. Syst. Evol. Microbiol.">
        <title>The Global Catalogue of Microorganisms (GCM) 10K type strain sequencing project: providing services to taxonomists for standard genome sequencing and annotation.</title>
        <authorList>
            <consortium name="The Broad Institute Genomics Platform"/>
            <consortium name="The Broad Institute Genome Sequencing Center for Infectious Disease"/>
            <person name="Wu L."/>
            <person name="Ma J."/>
        </authorList>
    </citation>
    <scope>NUCLEOTIDE SEQUENCE [LARGE SCALE GENOMIC DNA]</scope>
    <source>
        <strain evidence="6">JCM 31890</strain>
    </source>
</reference>
<accession>A0ABP8L1Q2</accession>
<feature type="coiled-coil region" evidence="1">
    <location>
        <begin position="1256"/>
        <end position="1305"/>
    </location>
</feature>
<evidence type="ECO:0000256" key="1">
    <source>
        <dbReference type="SAM" id="Coils"/>
    </source>
</evidence>
<organism evidence="5 6">
    <name type="scientific">Acidovorax lacteus</name>
    <dbReference type="NCBI Taxonomy" id="1924988"/>
    <lineage>
        <taxon>Bacteria</taxon>
        <taxon>Pseudomonadati</taxon>
        <taxon>Pseudomonadota</taxon>
        <taxon>Betaproteobacteria</taxon>
        <taxon>Burkholderiales</taxon>
        <taxon>Comamonadaceae</taxon>
        <taxon>Acidovorax</taxon>
    </lineage>
</organism>
<evidence type="ECO:0000313" key="5">
    <source>
        <dbReference type="EMBL" id="GAA4419945.1"/>
    </source>
</evidence>
<gene>
    <name evidence="5" type="ORF">GCM10023090_06920</name>
</gene>
<proteinExistence type="predicted"/>
<feature type="region of interest" description="Disordered" evidence="2">
    <location>
        <begin position="1455"/>
        <end position="1475"/>
    </location>
</feature>
<protein>
    <recommendedName>
        <fullName evidence="4">Tape measure protein N-terminal domain-containing protein</fullName>
    </recommendedName>
</protein>
<dbReference type="InterPro" id="IPR013491">
    <property type="entry name" value="Tape_meas_N"/>
</dbReference>
<dbReference type="EMBL" id="BAABEX010000006">
    <property type="protein sequence ID" value="GAA4419945.1"/>
    <property type="molecule type" value="Genomic_DNA"/>
</dbReference>
<keyword evidence="3" id="KW-0812">Transmembrane</keyword>
<comment type="caution">
    <text evidence="5">The sequence shown here is derived from an EMBL/GenBank/DDBJ whole genome shotgun (WGS) entry which is preliminary data.</text>
</comment>
<dbReference type="Proteomes" id="UP001501788">
    <property type="component" value="Unassembled WGS sequence"/>
</dbReference>
<feature type="domain" description="Tape measure protein N-terminal" evidence="4">
    <location>
        <begin position="56"/>
        <end position="247"/>
    </location>
</feature>
<feature type="coiled-coil region" evidence="1">
    <location>
        <begin position="1386"/>
        <end position="1431"/>
    </location>
</feature>
<feature type="transmembrane region" description="Helical" evidence="3">
    <location>
        <begin position="322"/>
        <end position="342"/>
    </location>
</feature>
<sequence>MTQDIGIKIRLDGAAQVQQEARGVGASLQGIGAAASTLRGAMTGLAGAFAGAVSVREFFAAADSVTRLQNSLQLATGSARAAAQAYNELYNIAQRSRVSFTELGGTFASISSAAASLGVSQQRLLTVTEAIGNAVTISGASAQASQAALVQLSQGLASGTLRGEELNSILEQTPRLAQALADGLGVARGELRKLGEQGAITADQVVRALESQAGVLAGEIKNSTLTVGQAFTQLQNAAVRTVGDFDKATGASAALASTIGAVAGAVESLGDTIRANETAFKVLAGGLAGAATVAGLGALASGLAAVKAALAGAGAVLVANPALLALLGIGAAVGAGVAYVSASARSAEGIERAIAALRAENERSEAAMARATAAGRTAGADNIAKTIEARRDQIAKLRAELDQLNVAGRKNDPNGIGGGRGTVNPDTVGAMALKQAAAERELMDIRMRLAGVNKQYFDDLTKLEAQFKSGALSQAEYVRLVSDLANKTYKEDKSKEAAAGVDQLGQSYAQLVERIKERISAQEIENAQGDKLTESQRIRLQLDRDVATGKIREADAQSAKTRALLEQLEAQEKIKADREREIEENKRLVAVYNETVKAQEAMLESRQRAAASVEDQVRKMQDEAVAAEIAAQQNVSLAVALEQVSLARLKEQQSQLLAQNADAQTLLAVQREIEAREQLIGLIGAADARKANKDAADAAAAEWKRTADSIEQSLTDALLRGFESGKGFARNLRDTIANMFKTLVLRPIISAIVSPVAMGLTGLLGFSGPAAAASAASAGGGILGSAGGILSGVGALAGNFGAGLATGFSGLMAGNLGSTLSLGTGLISSGATAGGIGTIVGALGPIMLGVTALLSIARATRGESRSGGQYAYVFDDGVLTNNRRGTSSITDQRGAVYLEGAGFGAGKYDDDAVKQAINGTVGSINALFKGLGSSLSLTAFQAGFETSGKGRGGVFAGGTLSDGQTFGESGKGDNYAGTLFEQTSTQSPDMKTALENFSLDLKQATIQALQKAGDIPQSIKDKIGKVDAEALTNEAADALLLAINEQIQGVQKLRGAFDAMNLGDLADIAFDTAAALAQAAGGFDKLLGNLDRFYQNFYTDEERRANLQRQVDKEFDRLGIAKPQGREGFRTLVEDTLRRADEQQAGRQQLVAALIKDPSSLISGGGQANFDRLAGYGGLNAEFLGNAAADPARREALSAFMSDLGDVFRAGKTQAEIEASVSDLVRANSAVLGMGEDVAATAAALLNVSDAFAELNESAEQVAQRQRAERDKALQALQRAVAEERDVLRARIDAARETVENLRGIFDLLATSIKELRAEAIGPAANATIGQAFITQALATARATGYLPERERLADAIGAARGGLGLENFASVAEQRFAQLRLAGELEALQQLAGEQLSDAERLQRTAEAQLEALEETLKYWEKQVRIANEGVEATLSVKDAILALTGKMFPETAGEATGSGSGSGSGGFVIGGGGGAGNPSKPGSGFFGAGGTEINDPTAVARFTSIRDFTRTLDFGDGNKGASVGALAQAANAYGVDYREIAIANGYRPEDVARLFEEYGYTVPKFAVGTNYVPHDMLAMVHKGEAIVPAPYNPAANPGMAGNSSEQRATREEITALRRQMDQLIFEMRRTANATNGNPEAPTLVKLA</sequence>
<evidence type="ECO:0000313" key="6">
    <source>
        <dbReference type="Proteomes" id="UP001501788"/>
    </source>
</evidence>
<evidence type="ECO:0000259" key="4">
    <source>
        <dbReference type="Pfam" id="PF20155"/>
    </source>
</evidence>
<evidence type="ECO:0000256" key="2">
    <source>
        <dbReference type="SAM" id="MobiDB-lite"/>
    </source>
</evidence>
<dbReference type="RefSeq" id="WP_345061193.1">
    <property type="nucleotide sequence ID" value="NZ_BAABEX010000006.1"/>
</dbReference>
<name>A0ABP8L1Q2_9BURK</name>
<feature type="transmembrane region" description="Helical" evidence="3">
    <location>
        <begin position="743"/>
        <end position="766"/>
    </location>
</feature>
<keyword evidence="1" id="KW-0175">Coiled coil</keyword>
<evidence type="ECO:0000256" key="3">
    <source>
        <dbReference type="SAM" id="Phobius"/>
    </source>
</evidence>
<feature type="compositionally biased region" description="Gly residues" evidence="2">
    <location>
        <begin position="1458"/>
        <end position="1475"/>
    </location>
</feature>
<feature type="coiled-coil region" evidence="1">
    <location>
        <begin position="347"/>
        <end position="407"/>
    </location>
</feature>
<dbReference type="Pfam" id="PF20155">
    <property type="entry name" value="TMP_3"/>
    <property type="match status" value="1"/>
</dbReference>
<feature type="transmembrane region" description="Helical" evidence="3">
    <location>
        <begin position="833"/>
        <end position="856"/>
    </location>
</feature>
<feature type="transmembrane region" description="Helical" evidence="3">
    <location>
        <begin position="282"/>
        <end position="310"/>
    </location>
</feature>
<keyword evidence="6" id="KW-1185">Reference proteome</keyword>
<keyword evidence="3" id="KW-0472">Membrane</keyword>
<dbReference type="NCBIfam" id="TIGR02675">
    <property type="entry name" value="tape_meas_nterm"/>
    <property type="match status" value="1"/>
</dbReference>